<organism evidence="13 14">
    <name type="scientific">Glycomyces buryatensis</name>
    <dbReference type="NCBI Taxonomy" id="2570927"/>
    <lineage>
        <taxon>Bacteria</taxon>
        <taxon>Bacillati</taxon>
        <taxon>Actinomycetota</taxon>
        <taxon>Actinomycetes</taxon>
        <taxon>Glycomycetales</taxon>
        <taxon>Glycomycetaceae</taxon>
        <taxon>Glycomyces</taxon>
    </lineage>
</organism>
<evidence type="ECO:0000256" key="11">
    <source>
        <dbReference type="SAM" id="SignalP"/>
    </source>
</evidence>
<protein>
    <recommendedName>
        <fullName evidence="10">Beta-xylanase</fullName>
        <ecNumber evidence="10">3.2.1.8</ecNumber>
    </recommendedName>
</protein>
<evidence type="ECO:0000256" key="2">
    <source>
        <dbReference type="ARBA" id="ARBA00007495"/>
    </source>
</evidence>
<dbReference type="SUPFAM" id="SSF50370">
    <property type="entry name" value="Ricin B-like lectins"/>
    <property type="match status" value="1"/>
</dbReference>
<dbReference type="PROSITE" id="PS00591">
    <property type="entry name" value="GH10_1"/>
    <property type="match status" value="1"/>
</dbReference>
<gene>
    <name evidence="13" type="ORF">FAB82_21825</name>
</gene>
<comment type="catalytic activity">
    <reaction evidence="1 10">
        <text>Endohydrolysis of (1-&gt;4)-beta-D-xylosidic linkages in xylans.</text>
        <dbReference type="EC" id="3.2.1.8"/>
    </reaction>
</comment>
<dbReference type="InterPro" id="IPR000772">
    <property type="entry name" value="Ricin_B_lectin"/>
</dbReference>
<evidence type="ECO:0000313" key="14">
    <source>
        <dbReference type="Proteomes" id="UP000308760"/>
    </source>
</evidence>
<dbReference type="GO" id="GO:0031176">
    <property type="term" value="F:endo-1,4-beta-xylanase activity"/>
    <property type="evidence" value="ECO:0007669"/>
    <property type="project" value="UniProtKB-EC"/>
</dbReference>
<reference evidence="13 14" key="2">
    <citation type="submission" date="2019-05" db="EMBL/GenBank/DDBJ databases">
        <title>Glycomyces buryatensis sp. nov.</title>
        <authorList>
            <person name="Nikitina E."/>
        </authorList>
    </citation>
    <scope>NUCLEOTIDE SEQUENCE [LARGE SCALE GENOMIC DNA]</scope>
    <source>
        <strain evidence="13 14">18</strain>
    </source>
</reference>
<dbReference type="PANTHER" id="PTHR31490:SF88">
    <property type="entry name" value="BETA-XYLANASE"/>
    <property type="match status" value="1"/>
</dbReference>
<evidence type="ECO:0000256" key="6">
    <source>
        <dbReference type="ARBA" id="ARBA00023277"/>
    </source>
</evidence>
<accession>A0A4S8Q091</accession>
<evidence type="ECO:0000259" key="12">
    <source>
        <dbReference type="PROSITE" id="PS51760"/>
    </source>
</evidence>
<dbReference type="CDD" id="cd23418">
    <property type="entry name" value="beta-trefoil_Ricin_XLN-like"/>
    <property type="match status" value="1"/>
</dbReference>
<evidence type="ECO:0000256" key="1">
    <source>
        <dbReference type="ARBA" id="ARBA00000681"/>
    </source>
</evidence>
<sequence>MINSSPRRRHRVWSAIAAVATAGLVATTSLVMSSGTAQAAETLGASAAESGRYFGAAVVPNLLNDASYSAALSGDFNSVVAENVMKWDATEPNPGQFNYSGGDQIVNWAQARGMEVRGHTLVWHAQQPGWVQGLTGNNLRNAMLNHITNVADHFEGDISSWDVVNEAFEWDGSRRQSNLQQQLGNGWIEEAFRAADAADPGATLCYNDYSTDGINAKSTGIYNMVRDFKARGVPIDCVGFQSHLSWNSDLSTYQANLQRFADLGVDVEITELDVGGSGSGQANVYRQVTQACMAVARCTGITTWGITDRHTWRPNDTPLLWDSNYQKKEAYYAVLEALNNGNTGGGGGGHVTSAASNRCLDVPNQSTTNGTQVQIYDCWTGANQQWTHTDAGELSVYSGGTRKCLDANGGGTANGTTAIIWSCHGGANQRWNLNSNGSVTNAQSGLCLDVAGASTANGALVQLWTCHGGTNQRWNL</sequence>
<dbReference type="Proteomes" id="UP000308760">
    <property type="component" value="Unassembled WGS sequence"/>
</dbReference>
<evidence type="ECO:0000256" key="9">
    <source>
        <dbReference type="PROSITE-ProRule" id="PRU10061"/>
    </source>
</evidence>
<dbReference type="SMART" id="SM00633">
    <property type="entry name" value="Glyco_10"/>
    <property type="match status" value="1"/>
</dbReference>
<dbReference type="PROSITE" id="PS50231">
    <property type="entry name" value="RICIN_B_LECTIN"/>
    <property type="match status" value="1"/>
</dbReference>
<dbReference type="InterPro" id="IPR035992">
    <property type="entry name" value="Ricin_B-like_lectins"/>
</dbReference>
<feature type="signal peptide" evidence="11">
    <location>
        <begin position="1"/>
        <end position="39"/>
    </location>
</feature>
<dbReference type="EC" id="3.2.1.8" evidence="10"/>
<proteinExistence type="inferred from homology"/>
<dbReference type="AlphaFoldDB" id="A0A4S8Q091"/>
<evidence type="ECO:0000256" key="4">
    <source>
        <dbReference type="ARBA" id="ARBA00022729"/>
    </source>
</evidence>
<dbReference type="PANTHER" id="PTHR31490">
    <property type="entry name" value="GLYCOSYL HYDROLASE"/>
    <property type="match status" value="1"/>
</dbReference>
<keyword evidence="6 10" id="KW-0119">Carbohydrate metabolism</keyword>
<dbReference type="InterPro" id="IPR001000">
    <property type="entry name" value="GH10_dom"/>
</dbReference>
<keyword evidence="8 10" id="KW-0624">Polysaccharide degradation</keyword>
<name>A0A4S8Q091_9ACTN</name>
<dbReference type="SUPFAM" id="SSF51445">
    <property type="entry name" value="(Trans)glycosidases"/>
    <property type="match status" value="1"/>
</dbReference>
<keyword evidence="14" id="KW-1185">Reference proteome</keyword>
<evidence type="ECO:0000256" key="8">
    <source>
        <dbReference type="ARBA" id="ARBA00023326"/>
    </source>
</evidence>
<dbReference type="Pfam" id="PF00652">
    <property type="entry name" value="Ricin_B_lectin"/>
    <property type="match status" value="1"/>
</dbReference>
<dbReference type="PRINTS" id="PR00134">
    <property type="entry name" value="GLHYDRLASE10"/>
</dbReference>
<dbReference type="EMBL" id="STGY01000072">
    <property type="protein sequence ID" value="THV36431.1"/>
    <property type="molecule type" value="Genomic_DNA"/>
</dbReference>
<dbReference type="Pfam" id="PF00331">
    <property type="entry name" value="Glyco_hydro_10"/>
    <property type="match status" value="1"/>
</dbReference>
<evidence type="ECO:0000256" key="5">
    <source>
        <dbReference type="ARBA" id="ARBA00022801"/>
    </source>
</evidence>
<keyword evidence="3 13" id="KW-0858">Xylan degradation</keyword>
<feature type="chain" id="PRO_5020671955" description="Beta-xylanase" evidence="11">
    <location>
        <begin position="40"/>
        <end position="476"/>
    </location>
</feature>
<dbReference type="RefSeq" id="WP_136536674.1">
    <property type="nucleotide sequence ID" value="NZ_STGY01000072.1"/>
</dbReference>
<evidence type="ECO:0000256" key="10">
    <source>
        <dbReference type="RuleBase" id="RU361174"/>
    </source>
</evidence>
<evidence type="ECO:0000313" key="13">
    <source>
        <dbReference type="EMBL" id="THV36431.1"/>
    </source>
</evidence>
<feature type="active site" description="Nucleophile" evidence="9">
    <location>
        <position position="271"/>
    </location>
</feature>
<keyword evidence="5 10" id="KW-0378">Hydrolase</keyword>
<dbReference type="PROSITE" id="PS51760">
    <property type="entry name" value="GH10_2"/>
    <property type="match status" value="1"/>
</dbReference>
<reference evidence="14" key="1">
    <citation type="submission" date="2019-04" db="EMBL/GenBank/DDBJ databases">
        <title>Nocardioides xinjiangensis sp. nov.</title>
        <authorList>
            <person name="Liu S."/>
        </authorList>
    </citation>
    <scope>NUCLEOTIDE SEQUENCE [LARGE SCALE GENOMIC DNA]</scope>
    <source>
        <strain evidence="14">18</strain>
    </source>
</reference>
<dbReference type="Gene3D" id="2.80.10.50">
    <property type="match status" value="2"/>
</dbReference>
<evidence type="ECO:0000256" key="3">
    <source>
        <dbReference type="ARBA" id="ARBA00022651"/>
    </source>
</evidence>
<dbReference type="GO" id="GO:0045493">
    <property type="term" value="P:xylan catabolic process"/>
    <property type="evidence" value="ECO:0007669"/>
    <property type="project" value="UniProtKB-KW"/>
</dbReference>
<dbReference type="Gene3D" id="3.20.20.80">
    <property type="entry name" value="Glycosidases"/>
    <property type="match status" value="1"/>
</dbReference>
<comment type="similarity">
    <text evidence="2 10">Belongs to the glycosyl hydrolase 10 (cellulase F) family.</text>
</comment>
<keyword evidence="7 10" id="KW-0326">Glycosidase</keyword>
<dbReference type="InterPro" id="IPR031158">
    <property type="entry name" value="GH10_AS"/>
</dbReference>
<comment type="caution">
    <text evidence="13">The sequence shown here is derived from an EMBL/GenBank/DDBJ whole genome shotgun (WGS) entry which is preliminary data.</text>
</comment>
<keyword evidence="4 11" id="KW-0732">Signal</keyword>
<feature type="domain" description="GH10" evidence="12">
    <location>
        <begin position="56"/>
        <end position="337"/>
    </location>
</feature>
<dbReference type="InterPro" id="IPR017853">
    <property type="entry name" value="GH"/>
</dbReference>
<dbReference type="OrthoDB" id="4241492at2"/>
<dbReference type="SMART" id="SM00458">
    <property type="entry name" value="RICIN"/>
    <property type="match status" value="1"/>
</dbReference>
<evidence type="ECO:0000256" key="7">
    <source>
        <dbReference type="ARBA" id="ARBA00023295"/>
    </source>
</evidence>
<dbReference type="InterPro" id="IPR044846">
    <property type="entry name" value="GH10"/>
</dbReference>